<comment type="caution">
    <text evidence="2">The sequence shown here is derived from an EMBL/GenBank/DDBJ whole genome shotgun (WGS) entry which is preliminary data.</text>
</comment>
<proteinExistence type="predicted"/>
<evidence type="ECO:0000256" key="1">
    <source>
        <dbReference type="SAM" id="MobiDB-lite"/>
    </source>
</evidence>
<gene>
    <name evidence="2" type="ORF">PLEPLA_LOCUS39280</name>
</gene>
<reference evidence="2" key="1">
    <citation type="submission" date="2020-03" db="EMBL/GenBank/DDBJ databases">
        <authorList>
            <person name="Weist P."/>
        </authorList>
    </citation>
    <scope>NUCLEOTIDE SEQUENCE</scope>
</reference>
<accession>A0A9N7VNM2</accession>
<feature type="region of interest" description="Disordered" evidence="1">
    <location>
        <begin position="1"/>
        <end position="175"/>
    </location>
</feature>
<feature type="compositionally biased region" description="Basic and acidic residues" evidence="1">
    <location>
        <begin position="110"/>
        <end position="129"/>
    </location>
</feature>
<evidence type="ECO:0000313" key="3">
    <source>
        <dbReference type="Proteomes" id="UP001153269"/>
    </source>
</evidence>
<sequence>MRHCLEPLHVGWRRQRHTPAPGTLKQRPRQKGNSCSSRPVLELMPPDTVKTELAIPRSPPRPWKPIVTTPPGQCQQTSGRAPGRRNRDGGEEDVEESNTESSFTPPVSLRETEDSSCAHERISSEEIHSSPESTTSHNKYNLTGGGKQKKSDEEEHKSSVFLLPPNRKGHQGRGRSAAGCRISLALRSARVWTSQDVLWQGHRGKRKWKLMAPLFRVTGRALHHSAETALVLMGSLSGRERRFLVPRLPVPR</sequence>
<dbReference type="AlphaFoldDB" id="A0A9N7VNM2"/>
<protein>
    <submittedName>
        <fullName evidence="2">Uncharacterized protein</fullName>
    </submittedName>
</protein>
<feature type="compositionally biased region" description="Polar residues" evidence="1">
    <location>
        <begin position="70"/>
        <end position="79"/>
    </location>
</feature>
<dbReference type="Proteomes" id="UP001153269">
    <property type="component" value="Unassembled WGS sequence"/>
</dbReference>
<dbReference type="EMBL" id="CADEAL010004092">
    <property type="protein sequence ID" value="CAB1451586.1"/>
    <property type="molecule type" value="Genomic_DNA"/>
</dbReference>
<feature type="compositionally biased region" description="Basic and acidic residues" evidence="1">
    <location>
        <begin position="149"/>
        <end position="158"/>
    </location>
</feature>
<organism evidence="2 3">
    <name type="scientific">Pleuronectes platessa</name>
    <name type="common">European plaice</name>
    <dbReference type="NCBI Taxonomy" id="8262"/>
    <lineage>
        <taxon>Eukaryota</taxon>
        <taxon>Metazoa</taxon>
        <taxon>Chordata</taxon>
        <taxon>Craniata</taxon>
        <taxon>Vertebrata</taxon>
        <taxon>Euteleostomi</taxon>
        <taxon>Actinopterygii</taxon>
        <taxon>Neopterygii</taxon>
        <taxon>Teleostei</taxon>
        <taxon>Neoteleostei</taxon>
        <taxon>Acanthomorphata</taxon>
        <taxon>Carangaria</taxon>
        <taxon>Pleuronectiformes</taxon>
        <taxon>Pleuronectoidei</taxon>
        <taxon>Pleuronectidae</taxon>
        <taxon>Pleuronectes</taxon>
    </lineage>
</organism>
<name>A0A9N7VNM2_PLEPL</name>
<keyword evidence="3" id="KW-1185">Reference proteome</keyword>
<evidence type="ECO:0000313" key="2">
    <source>
        <dbReference type="EMBL" id="CAB1451586.1"/>
    </source>
</evidence>